<evidence type="ECO:0000256" key="5">
    <source>
        <dbReference type="ARBA" id="ARBA00022833"/>
    </source>
</evidence>
<feature type="region of interest" description="Disordered" evidence="9">
    <location>
        <begin position="500"/>
        <end position="645"/>
    </location>
</feature>
<evidence type="ECO:0000256" key="1">
    <source>
        <dbReference type="ARBA" id="ARBA00004123"/>
    </source>
</evidence>
<comment type="similarity">
    <text evidence="2">Belongs to the TFIIB family.</text>
</comment>
<accession>A0A4Q2DPU3</accession>
<dbReference type="InterPro" id="IPR036915">
    <property type="entry name" value="Cyclin-like_sf"/>
</dbReference>
<keyword evidence="5" id="KW-0862">Zinc</keyword>
<organism evidence="10 11">
    <name type="scientific">Candolleomyces aberdarensis</name>
    <dbReference type="NCBI Taxonomy" id="2316362"/>
    <lineage>
        <taxon>Eukaryota</taxon>
        <taxon>Fungi</taxon>
        <taxon>Dikarya</taxon>
        <taxon>Basidiomycota</taxon>
        <taxon>Agaricomycotina</taxon>
        <taxon>Agaricomycetes</taxon>
        <taxon>Agaricomycetidae</taxon>
        <taxon>Agaricales</taxon>
        <taxon>Agaricineae</taxon>
        <taxon>Psathyrellaceae</taxon>
        <taxon>Candolleomyces</taxon>
    </lineage>
</organism>
<dbReference type="SUPFAM" id="SSF47954">
    <property type="entry name" value="Cyclin-like"/>
    <property type="match status" value="1"/>
</dbReference>
<sequence length="645" mass="70740">MSPPCRECGGPTVWDDAAASDICTSCGSLADAAQVVLTSQDYLTELGLHHELHAPAPNILKSRSNYTLAGQGQAVRDQKNALTMANFIKSLAVSMNAPGLTPRATTLFNQAKAVNFFRWGSRARIVAGACLSLALRESNRPDSIPDIATLLKCSPHLLSRTFISLTSALKITTVPVDPSVYIGTLQAYLTTVLQENPMECNLPAPLLNFLRQVSIRPVANTALSLGRILSRSCPQTGSSKPSAASTACAIFMLSFEAESRNVLSSLAELASCLAGRCHIGKGVVMTQYKVIQDQVAILIEKVPWLDQYEQKKGRAKVSKRLVVARGLKDVIRFNEEILQNILLPDIHLELTGDEITEGLELDDFHEDPEQEQDNYPSSEPDAARCSNDERPMKRRKLHHSLDDASQFLLNPFNASQLPRSGQRKPALSHFALTSYVLSTSSLASVGRKPPTRLQLLATARGGSGEDAIHDDELFAEGELEGLLRNDEEIKMMKHLISWDDEDESSPLRSDAPMTTKKTKTKRQDDPQEDGPKKTSRINMEAFASLMQESEGEPKGEEKEDEEEDHSYSLLGLDGILTDDGPIEYQSDDEDAQEVDSTATPKTPFNSRTTSVGAEDNDGETILDAWRPPSPSGGVSLDNRYEEEYD</sequence>
<keyword evidence="4" id="KW-0863">Zinc-finger</keyword>
<dbReference type="InterPro" id="IPR000812">
    <property type="entry name" value="TFIIB"/>
</dbReference>
<evidence type="ECO:0000256" key="3">
    <source>
        <dbReference type="ARBA" id="ARBA00022723"/>
    </source>
</evidence>
<dbReference type="STRING" id="2316362.A0A4Q2DPU3"/>
<name>A0A4Q2DPU3_9AGAR</name>
<dbReference type="OrthoDB" id="2527864at2759"/>
<comment type="caution">
    <text evidence="10">The sequence shown here is derived from an EMBL/GenBank/DDBJ whole genome shotgun (WGS) entry which is preliminary data.</text>
</comment>
<evidence type="ECO:0000256" key="8">
    <source>
        <dbReference type="ARBA" id="ARBA00023242"/>
    </source>
</evidence>
<gene>
    <name evidence="10" type="ORF">EST38_g4870</name>
</gene>
<dbReference type="AlphaFoldDB" id="A0A4Q2DPU3"/>
<evidence type="ECO:0000256" key="6">
    <source>
        <dbReference type="ARBA" id="ARBA00023015"/>
    </source>
</evidence>
<dbReference type="CDD" id="cd00043">
    <property type="entry name" value="CYCLIN_SF"/>
    <property type="match status" value="1"/>
</dbReference>
<feature type="compositionally biased region" description="Basic and acidic residues" evidence="9">
    <location>
        <begin position="521"/>
        <end position="532"/>
    </location>
</feature>
<evidence type="ECO:0000256" key="9">
    <source>
        <dbReference type="SAM" id="MobiDB-lite"/>
    </source>
</evidence>
<keyword evidence="7" id="KW-0804">Transcription</keyword>
<dbReference type="PANTHER" id="PTHR11618">
    <property type="entry name" value="TRANSCRIPTION INITIATION FACTOR IIB-RELATED"/>
    <property type="match status" value="1"/>
</dbReference>
<feature type="region of interest" description="Disordered" evidence="9">
    <location>
        <begin position="367"/>
        <end position="387"/>
    </location>
</feature>
<dbReference type="Gene3D" id="1.10.472.170">
    <property type="match status" value="1"/>
</dbReference>
<dbReference type="GO" id="GO:0008270">
    <property type="term" value="F:zinc ion binding"/>
    <property type="evidence" value="ECO:0007669"/>
    <property type="project" value="UniProtKB-KW"/>
</dbReference>
<dbReference type="EMBL" id="SDEE01000125">
    <property type="protein sequence ID" value="RXW20984.1"/>
    <property type="molecule type" value="Genomic_DNA"/>
</dbReference>
<evidence type="ECO:0000256" key="4">
    <source>
        <dbReference type="ARBA" id="ARBA00022771"/>
    </source>
</evidence>
<evidence type="ECO:0000256" key="2">
    <source>
        <dbReference type="ARBA" id="ARBA00010857"/>
    </source>
</evidence>
<evidence type="ECO:0000313" key="11">
    <source>
        <dbReference type="Proteomes" id="UP000290288"/>
    </source>
</evidence>
<feature type="compositionally biased region" description="Low complexity" evidence="9">
    <location>
        <begin position="569"/>
        <end position="579"/>
    </location>
</feature>
<dbReference type="GO" id="GO:0000126">
    <property type="term" value="C:transcription factor TFIIIB complex"/>
    <property type="evidence" value="ECO:0007669"/>
    <property type="project" value="TreeGrafter"/>
</dbReference>
<evidence type="ECO:0000256" key="7">
    <source>
        <dbReference type="ARBA" id="ARBA00023163"/>
    </source>
</evidence>
<evidence type="ECO:0008006" key="12">
    <source>
        <dbReference type="Google" id="ProtNLM"/>
    </source>
</evidence>
<protein>
    <recommendedName>
        <fullName evidence="12">B-related factor 1</fullName>
    </recommendedName>
</protein>
<dbReference type="Proteomes" id="UP000290288">
    <property type="component" value="Unassembled WGS sequence"/>
</dbReference>
<reference evidence="10 11" key="1">
    <citation type="submission" date="2019-01" db="EMBL/GenBank/DDBJ databases">
        <title>Draft genome sequence of Psathyrella aberdarensis IHI B618.</title>
        <authorList>
            <person name="Buettner E."/>
            <person name="Kellner H."/>
        </authorList>
    </citation>
    <scope>NUCLEOTIDE SEQUENCE [LARGE SCALE GENOMIC DNA]</scope>
    <source>
        <strain evidence="10 11">IHI B618</strain>
    </source>
</reference>
<evidence type="ECO:0000313" key="10">
    <source>
        <dbReference type="EMBL" id="RXW20984.1"/>
    </source>
</evidence>
<keyword evidence="6" id="KW-0805">Transcription regulation</keyword>
<dbReference type="GO" id="GO:0070897">
    <property type="term" value="P:transcription preinitiation complex assembly"/>
    <property type="evidence" value="ECO:0007669"/>
    <property type="project" value="InterPro"/>
</dbReference>
<keyword evidence="8" id="KW-0539">Nucleus</keyword>
<proteinExistence type="inferred from homology"/>
<dbReference type="PANTHER" id="PTHR11618:SF4">
    <property type="entry name" value="TRANSCRIPTION FACTOR IIIB 90 KDA SUBUNIT"/>
    <property type="match status" value="1"/>
</dbReference>
<dbReference type="GO" id="GO:0097550">
    <property type="term" value="C:transcription preinitiation complex"/>
    <property type="evidence" value="ECO:0007669"/>
    <property type="project" value="TreeGrafter"/>
</dbReference>
<comment type="subcellular location">
    <subcellularLocation>
        <location evidence="1">Nucleus</location>
    </subcellularLocation>
</comment>
<keyword evidence="3" id="KW-0479">Metal-binding</keyword>
<feature type="compositionally biased region" description="Polar residues" evidence="9">
    <location>
        <begin position="594"/>
        <end position="611"/>
    </location>
</feature>
<keyword evidence="11" id="KW-1185">Reference proteome</keyword>
<dbReference type="GO" id="GO:0000995">
    <property type="term" value="F:RNA polymerase III general transcription initiation factor activity"/>
    <property type="evidence" value="ECO:0007669"/>
    <property type="project" value="TreeGrafter"/>
</dbReference>
<dbReference type="GO" id="GO:0005634">
    <property type="term" value="C:nucleus"/>
    <property type="evidence" value="ECO:0007669"/>
    <property type="project" value="UniProtKB-SubCell"/>
</dbReference>
<dbReference type="GO" id="GO:0001006">
    <property type="term" value="F:RNA polymerase III type 3 promoter sequence-specific DNA binding"/>
    <property type="evidence" value="ECO:0007669"/>
    <property type="project" value="TreeGrafter"/>
</dbReference>